<dbReference type="AlphaFoldDB" id="A0A3P8L8T7"/>
<dbReference type="InterPro" id="IPR017517">
    <property type="entry name" value="Maleyloyr_isom"/>
</dbReference>
<dbReference type="Pfam" id="PF11716">
    <property type="entry name" value="MDMPI_N"/>
    <property type="match status" value="1"/>
</dbReference>
<dbReference type="GO" id="GO:0046872">
    <property type="term" value="F:metal ion binding"/>
    <property type="evidence" value="ECO:0007669"/>
    <property type="project" value="InterPro"/>
</dbReference>
<evidence type="ECO:0000313" key="3">
    <source>
        <dbReference type="Proteomes" id="UP000271626"/>
    </source>
</evidence>
<dbReference type="EMBL" id="LR131273">
    <property type="protein sequence ID" value="VDR40341.1"/>
    <property type="molecule type" value="Genomic_DNA"/>
</dbReference>
<dbReference type="Gene3D" id="1.20.120.450">
    <property type="entry name" value="dinb family like domain"/>
    <property type="match status" value="1"/>
</dbReference>
<name>A0A3P8L8T7_TSUPA</name>
<dbReference type="SUPFAM" id="SSF109854">
    <property type="entry name" value="DinB/YfiT-like putative metalloenzymes"/>
    <property type="match status" value="1"/>
</dbReference>
<evidence type="ECO:0000313" key="2">
    <source>
        <dbReference type="EMBL" id="VDR40341.1"/>
    </source>
</evidence>
<proteinExistence type="predicted"/>
<dbReference type="Proteomes" id="UP000271626">
    <property type="component" value="Chromosome"/>
</dbReference>
<dbReference type="RefSeq" id="WP_126197341.1">
    <property type="nucleotide sequence ID" value="NZ_CP085954.1"/>
</dbReference>
<reference evidence="2 3" key="1">
    <citation type="submission" date="2018-12" db="EMBL/GenBank/DDBJ databases">
        <authorList>
            <consortium name="Pathogen Informatics"/>
        </authorList>
    </citation>
    <scope>NUCLEOTIDE SEQUENCE [LARGE SCALE GENOMIC DNA]</scope>
    <source>
        <strain evidence="2 3">NCTC10741</strain>
    </source>
</reference>
<protein>
    <submittedName>
        <fullName evidence="2">Uncharacterized Actinobacterial protein</fullName>
    </submittedName>
</protein>
<accession>A0A3P8L8T7</accession>
<feature type="domain" description="Mycothiol-dependent maleylpyruvate isomerase metal-binding" evidence="1">
    <location>
        <begin position="14"/>
        <end position="108"/>
    </location>
</feature>
<sequence length="213" mass="22746">MTAPSRDVWPLIFAERAALAEDLAALPVEQWSEQWSTPSLCAGLTVREVLAHLTAGASDNPVVWFAGALRNRFDFDANVAQRLAKRLGDGPADTLRQFRAVRTSRTKAPIPVVAMLGEIIVHGEDIRRPLGIEHAYPAGALERVAAFYAGSDLMLPSATRARGLRLRATDGAFAAGDGPEVAGTTIALVMALTGRDDYLAELIGPGLAEFASR</sequence>
<gene>
    <name evidence="2" type="ORF">NCTC10741_03498</name>
</gene>
<organism evidence="2 3">
    <name type="scientific">Tsukamurella paurometabola</name>
    <name type="common">Corynebacterium paurometabolum</name>
    <dbReference type="NCBI Taxonomy" id="2061"/>
    <lineage>
        <taxon>Bacteria</taxon>
        <taxon>Bacillati</taxon>
        <taxon>Actinomycetota</taxon>
        <taxon>Actinomycetes</taxon>
        <taxon>Mycobacteriales</taxon>
        <taxon>Tsukamurellaceae</taxon>
        <taxon>Tsukamurella</taxon>
    </lineage>
</organism>
<dbReference type="InterPro" id="IPR024344">
    <property type="entry name" value="MDMPI_metal-binding"/>
</dbReference>
<dbReference type="InterPro" id="IPR034660">
    <property type="entry name" value="DinB/YfiT-like"/>
</dbReference>
<evidence type="ECO:0000259" key="1">
    <source>
        <dbReference type="Pfam" id="PF11716"/>
    </source>
</evidence>
<dbReference type="OrthoDB" id="5178565at2"/>
<dbReference type="NCBIfam" id="TIGR03083">
    <property type="entry name" value="maleylpyruvate isomerase family mycothiol-dependent enzyme"/>
    <property type="match status" value="1"/>
</dbReference>